<sequence length="116" mass="13214">MGEDENEITTRESILKRIEEFYTELYRTHQQDDEMRPARKLINNVGLEIMPKVTISEVTTALGNMKRNKAAGEDIIMITTDMILEGNENIQLFQDITTETKNHQCDKISGASALPN</sequence>
<proteinExistence type="predicted"/>
<organism evidence="1">
    <name type="scientific">Diabrotica virgifera virgifera</name>
    <name type="common">western corn rootworm</name>
    <dbReference type="NCBI Taxonomy" id="50390"/>
    <lineage>
        <taxon>Eukaryota</taxon>
        <taxon>Metazoa</taxon>
        <taxon>Ecdysozoa</taxon>
        <taxon>Arthropoda</taxon>
        <taxon>Hexapoda</taxon>
        <taxon>Insecta</taxon>
        <taxon>Pterygota</taxon>
        <taxon>Neoptera</taxon>
        <taxon>Endopterygota</taxon>
        <taxon>Coleoptera</taxon>
        <taxon>Polyphaga</taxon>
        <taxon>Cucujiformia</taxon>
        <taxon>Chrysomeloidea</taxon>
        <taxon>Chrysomelidae</taxon>
        <taxon>Galerucinae</taxon>
        <taxon>Diabroticina</taxon>
        <taxon>Diabroticites</taxon>
        <taxon>Diabrotica</taxon>
    </lineage>
</organism>
<reference evidence="1" key="1">
    <citation type="submission" date="2025-08" db="UniProtKB">
        <authorList>
            <consortium name="RefSeq"/>
        </authorList>
    </citation>
    <scope>IDENTIFICATION</scope>
    <source>
        <tissue evidence="1">Whole insect</tissue>
    </source>
</reference>
<name>A0A6P7F3D3_DIAVI</name>
<dbReference type="AlphaFoldDB" id="A0A6P7F3D3"/>
<dbReference type="InParanoid" id="A0A6P7F3D3"/>
<accession>A0A6P7F3D3</accession>
<evidence type="ECO:0000313" key="1">
    <source>
        <dbReference type="RefSeq" id="XP_028129881.1"/>
    </source>
</evidence>
<protein>
    <submittedName>
        <fullName evidence="1">Uncharacterized protein LOC114325929</fullName>
    </submittedName>
</protein>
<gene>
    <name evidence="1" type="primary">LOC114325929</name>
</gene>
<dbReference type="RefSeq" id="XP_028129881.1">
    <property type="nucleotide sequence ID" value="XM_028274080.1"/>
</dbReference>